<evidence type="ECO:0000256" key="2">
    <source>
        <dbReference type="ARBA" id="ARBA00022692"/>
    </source>
</evidence>
<dbReference type="GO" id="GO:0033617">
    <property type="term" value="P:mitochondrial respiratory chain complex IV assembly"/>
    <property type="evidence" value="ECO:0007669"/>
    <property type="project" value="TreeGrafter"/>
</dbReference>
<dbReference type="AlphaFoldDB" id="A0A8C2YZ01"/>
<evidence type="ECO:0000313" key="8">
    <source>
        <dbReference type="Ensembl" id="ENSCLMP00005007686.1"/>
    </source>
</evidence>
<name>A0A8C2YZ01_CYCLU</name>
<dbReference type="PANTHER" id="PTHR12428">
    <property type="entry name" value="OXA1"/>
    <property type="match status" value="1"/>
</dbReference>
<keyword evidence="9" id="KW-1185">Reference proteome</keyword>
<feature type="domain" description="Membrane insertase YidC/Oxa/ALB C-terminal" evidence="7">
    <location>
        <begin position="151"/>
        <end position="360"/>
    </location>
</feature>
<dbReference type="GO" id="GO:0005743">
    <property type="term" value="C:mitochondrial inner membrane"/>
    <property type="evidence" value="ECO:0007669"/>
    <property type="project" value="TreeGrafter"/>
</dbReference>
<evidence type="ECO:0000259" key="7">
    <source>
        <dbReference type="Pfam" id="PF02096"/>
    </source>
</evidence>
<keyword evidence="3 6" id="KW-1133">Transmembrane helix</keyword>
<evidence type="ECO:0000256" key="1">
    <source>
        <dbReference type="ARBA" id="ARBA00004141"/>
    </source>
</evidence>
<keyword evidence="4 6" id="KW-0472">Membrane</keyword>
<dbReference type="Ensembl" id="ENSCLMT00005008201.1">
    <property type="protein sequence ID" value="ENSCLMP00005007686.1"/>
    <property type="gene ID" value="ENSCLMG00005004170.1"/>
</dbReference>
<dbReference type="RefSeq" id="XP_034399560.1">
    <property type="nucleotide sequence ID" value="XM_034543669.1"/>
</dbReference>
<organism evidence="8 9">
    <name type="scientific">Cyclopterus lumpus</name>
    <name type="common">Lumpsucker</name>
    <dbReference type="NCBI Taxonomy" id="8103"/>
    <lineage>
        <taxon>Eukaryota</taxon>
        <taxon>Metazoa</taxon>
        <taxon>Chordata</taxon>
        <taxon>Craniata</taxon>
        <taxon>Vertebrata</taxon>
        <taxon>Euteleostomi</taxon>
        <taxon>Actinopterygii</taxon>
        <taxon>Neopterygii</taxon>
        <taxon>Teleostei</taxon>
        <taxon>Neoteleostei</taxon>
        <taxon>Acanthomorphata</taxon>
        <taxon>Eupercaria</taxon>
        <taxon>Perciformes</taxon>
        <taxon>Cottioidei</taxon>
        <taxon>Cottales</taxon>
        <taxon>Cyclopteridae</taxon>
        <taxon>Cyclopterus</taxon>
    </lineage>
</organism>
<feature type="transmembrane region" description="Helical" evidence="6">
    <location>
        <begin position="287"/>
        <end position="307"/>
    </location>
</feature>
<proteinExistence type="inferred from homology"/>
<dbReference type="RefSeq" id="XP_034399561.1">
    <property type="nucleotide sequence ID" value="XM_034543670.1"/>
</dbReference>
<dbReference type="Pfam" id="PF02096">
    <property type="entry name" value="60KD_IMP"/>
    <property type="match status" value="1"/>
</dbReference>
<dbReference type="GO" id="GO:0032977">
    <property type="term" value="F:membrane insertase activity"/>
    <property type="evidence" value="ECO:0007669"/>
    <property type="project" value="InterPro"/>
</dbReference>
<evidence type="ECO:0000313" key="9">
    <source>
        <dbReference type="Proteomes" id="UP000694565"/>
    </source>
</evidence>
<dbReference type="CDD" id="cd20069">
    <property type="entry name" value="5TM_Oxa1-like"/>
    <property type="match status" value="1"/>
</dbReference>
<dbReference type="PANTHER" id="PTHR12428:SF65">
    <property type="entry name" value="CYTOCHROME C OXIDASE ASSEMBLY PROTEIN COX18, MITOCHONDRIAL"/>
    <property type="match status" value="1"/>
</dbReference>
<protein>
    <submittedName>
        <fullName evidence="8">Cytochrome c oxidase assembly factor COX18</fullName>
    </submittedName>
</protein>
<dbReference type="GeneID" id="117737605"/>
<comment type="subcellular location">
    <subcellularLocation>
        <location evidence="1 5">Membrane</location>
        <topology evidence="1 5">Multi-pass membrane protein</topology>
    </subcellularLocation>
</comment>
<dbReference type="GeneTree" id="ENSGT00530000063506"/>
<gene>
    <name evidence="8" type="primary">LOC117737605</name>
</gene>
<evidence type="ECO:0000256" key="3">
    <source>
        <dbReference type="ARBA" id="ARBA00022989"/>
    </source>
</evidence>
<dbReference type="Proteomes" id="UP000694565">
    <property type="component" value="Unplaced"/>
</dbReference>
<dbReference type="InterPro" id="IPR001708">
    <property type="entry name" value="YidC/ALB3/OXA1/COX18"/>
</dbReference>
<dbReference type="InterPro" id="IPR028055">
    <property type="entry name" value="YidC/Oxa/ALB_C"/>
</dbReference>
<dbReference type="RefSeq" id="XP_034399559.1">
    <property type="nucleotide sequence ID" value="XM_034543668.1"/>
</dbReference>
<evidence type="ECO:0000256" key="4">
    <source>
        <dbReference type="ARBA" id="ARBA00023136"/>
    </source>
</evidence>
<evidence type="ECO:0000256" key="5">
    <source>
        <dbReference type="RuleBase" id="RU003945"/>
    </source>
</evidence>
<evidence type="ECO:0000256" key="6">
    <source>
        <dbReference type="SAM" id="Phobius"/>
    </source>
</evidence>
<keyword evidence="2 5" id="KW-0812">Transmembrane</keyword>
<reference evidence="8" key="1">
    <citation type="submission" date="2025-08" db="UniProtKB">
        <authorList>
            <consortium name="Ensembl"/>
        </authorList>
    </citation>
    <scope>IDENTIFICATION</scope>
</reference>
<accession>A0A8C2YZ01</accession>
<reference evidence="8" key="2">
    <citation type="submission" date="2025-09" db="UniProtKB">
        <authorList>
            <consortium name="Ensembl"/>
        </authorList>
    </citation>
    <scope>IDENTIFICATION</scope>
</reference>
<sequence>MLSVGGAVRSGGMQLPVRGVCSAAFNRKSPPPGHSITIPAVKLSLRTLSGARRLSGVESLSGVRRLSGVESLLGARRLSGVESLLGARRLSGVESLLGARRLSGVESLSGVRRLSGGAGAAGWYSSLSDSAPVHLCEHFLVSVQQVSGLPWWLSIVVATLSVRTLVTLPLATYQMVIIARVEVLQAEISELAKRLRYEVSFRAKEIGWTEKRSRFQFKKNLRRIVSQLYIRDNCHPFKASILVWVQLPLWISLSLALRNLSLDQSALQSGLAAGGTLWFPDLTSPDLTWILPVCLGLTNLLIVEVFALQRVNPSRFQRVVTNSIRAFSVLMIPIAASVPSSMALYWFTSSLVGFSHNLILRSPAIHKILNLQTVRSESPYRDLLSAFISKYYK</sequence>
<comment type="similarity">
    <text evidence="5">Belongs to the OXA1/ALB3/YidC family.</text>
</comment>
<dbReference type="OrthoDB" id="2148490at2759"/>
<dbReference type="GO" id="GO:0032979">
    <property type="term" value="P:protein insertion into mitochondrial inner membrane from matrix"/>
    <property type="evidence" value="ECO:0007669"/>
    <property type="project" value="TreeGrafter"/>
</dbReference>